<keyword evidence="3" id="KW-0812">Transmembrane</keyword>
<dbReference type="EMBL" id="JADCNM010000001">
    <property type="protein sequence ID" value="KAG0503447.1"/>
    <property type="molecule type" value="Genomic_DNA"/>
</dbReference>
<dbReference type="InterPro" id="IPR001128">
    <property type="entry name" value="Cyt_P450"/>
</dbReference>
<accession>A0A835SGL9</accession>
<keyword evidence="7" id="KW-0479">Metal-binding</keyword>
<dbReference type="Gene3D" id="1.10.630.10">
    <property type="entry name" value="Cytochrome P450"/>
    <property type="match status" value="1"/>
</dbReference>
<reference evidence="10 11" key="1">
    <citation type="journal article" date="2020" name="Nat. Food">
        <title>A phased Vanilla planifolia genome enables genetic improvement of flavour and production.</title>
        <authorList>
            <person name="Hasing T."/>
            <person name="Tang H."/>
            <person name="Brym M."/>
            <person name="Khazi F."/>
            <person name="Huang T."/>
            <person name="Chambers A.H."/>
        </authorList>
    </citation>
    <scope>NUCLEOTIDE SEQUENCE [LARGE SCALE GENOMIC DNA]</scope>
    <source>
        <tissue evidence="9">Leaf</tissue>
    </source>
</reference>
<dbReference type="Proteomes" id="UP000639772">
    <property type="component" value="Chromosome 1"/>
</dbReference>
<evidence type="ECO:0000313" key="11">
    <source>
        <dbReference type="Proteomes" id="UP000639772"/>
    </source>
</evidence>
<gene>
    <name evidence="9" type="ORF">HPP92_003519</name>
    <name evidence="8" type="ORF">HPP92_003920</name>
</gene>
<dbReference type="Pfam" id="PF00067">
    <property type="entry name" value="p450"/>
    <property type="match status" value="1"/>
</dbReference>
<evidence type="ECO:0000256" key="2">
    <source>
        <dbReference type="ARBA" id="ARBA00010617"/>
    </source>
</evidence>
<dbReference type="GO" id="GO:0020037">
    <property type="term" value="F:heme binding"/>
    <property type="evidence" value="ECO:0007669"/>
    <property type="project" value="InterPro"/>
</dbReference>
<feature type="binding site" description="axial binding residue" evidence="7">
    <location>
        <position position="67"/>
    </location>
    <ligand>
        <name>heme</name>
        <dbReference type="ChEBI" id="CHEBI:30413"/>
    </ligand>
    <ligandPart>
        <name>Fe</name>
        <dbReference type="ChEBI" id="CHEBI:18248"/>
    </ligandPart>
</feature>
<comment type="caution">
    <text evidence="9">The sequence shown here is derived from an EMBL/GenBank/DDBJ whole genome shotgun (WGS) entry which is preliminary data.</text>
</comment>
<comment type="similarity">
    <text evidence="2">Belongs to the cytochrome P450 family.</text>
</comment>
<evidence type="ECO:0008006" key="12">
    <source>
        <dbReference type="Google" id="ProtNLM"/>
    </source>
</evidence>
<protein>
    <recommendedName>
        <fullName evidence="12">Cytochrome P450</fullName>
    </recommendedName>
</protein>
<evidence type="ECO:0000313" key="9">
    <source>
        <dbReference type="EMBL" id="KAG0503447.1"/>
    </source>
</evidence>
<dbReference type="AlphaFoldDB" id="A0A835SGL9"/>
<keyword evidence="6" id="KW-0472">Membrane</keyword>
<comment type="cofactor">
    <cofactor evidence="7">
        <name>heme</name>
        <dbReference type="ChEBI" id="CHEBI:30413"/>
    </cofactor>
</comment>
<dbReference type="SUPFAM" id="SSF48264">
    <property type="entry name" value="Cytochrome P450"/>
    <property type="match status" value="1"/>
</dbReference>
<dbReference type="InterPro" id="IPR036396">
    <property type="entry name" value="Cyt_P450_sf"/>
</dbReference>
<evidence type="ECO:0000256" key="6">
    <source>
        <dbReference type="ARBA" id="ARBA00023136"/>
    </source>
</evidence>
<dbReference type="GO" id="GO:0004497">
    <property type="term" value="F:monooxygenase activity"/>
    <property type="evidence" value="ECO:0007669"/>
    <property type="project" value="InterPro"/>
</dbReference>
<evidence type="ECO:0000256" key="4">
    <source>
        <dbReference type="ARBA" id="ARBA00022989"/>
    </source>
</evidence>
<keyword evidence="5" id="KW-0560">Oxidoreductase</keyword>
<keyword evidence="7" id="KW-0408">Iron</keyword>
<sequence length="102" mass="12016">MQGTMLQGYDIPGGPRVFINKWTIAREDKYWVERSHEFWPEKFLNCTTGFIGQHFHYVPFRAGRRGCPGLTFTSVVIQYFVANLLFHFDWEIPKTREIGCLI</sequence>
<dbReference type="Proteomes" id="UP000636800">
    <property type="component" value="Chromosome 1"/>
</dbReference>
<evidence type="ECO:0000256" key="1">
    <source>
        <dbReference type="ARBA" id="ARBA00004167"/>
    </source>
</evidence>
<keyword evidence="4" id="KW-1133">Transmembrane helix</keyword>
<evidence type="ECO:0000256" key="3">
    <source>
        <dbReference type="ARBA" id="ARBA00022692"/>
    </source>
</evidence>
<dbReference type="GO" id="GO:0005506">
    <property type="term" value="F:iron ion binding"/>
    <property type="evidence" value="ECO:0007669"/>
    <property type="project" value="InterPro"/>
</dbReference>
<organism evidence="9 11">
    <name type="scientific">Vanilla planifolia</name>
    <name type="common">Vanilla</name>
    <dbReference type="NCBI Taxonomy" id="51239"/>
    <lineage>
        <taxon>Eukaryota</taxon>
        <taxon>Viridiplantae</taxon>
        <taxon>Streptophyta</taxon>
        <taxon>Embryophyta</taxon>
        <taxon>Tracheophyta</taxon>
        <taxon>Spermatophyta</taxon>
        <taxon>Magnoliopsida</taxon>
        <taxon>Liliopsida</taxon>
        <taxon>Asparagales</taxon>
        <taxon>Orchidaceae</taxon>
        <taxon>Vanilloideae</taxon>
        <taxon>Vanilleae</taxon>
        <taxon>Vanilla</taxon>
    </lineage>
</organism>
<dbReference type="InterPro" id="IPR050193">
    <property type="entry name" value="Cytochrome_P450_71"/>
</dbReference>
<evidence type="ECO:0000313" key="10">
    <source>
        <dbReference type="Proteomes" id="UP000636800"/>
    </source>
</evidence>
<evidence type="ECO:0000313" key="8">
    <source>
        <dbReference type="EMBL" id="KAG0499229.1"/>
    </source>
</evidence>
<dbReference type="GO" id="GO:0016705">
    <property type="term" value="F:oxidoreductase activity, acting on paired donors, with incorporation or reduction of molecular oxygen"/>
    <property type="evidence" value="ECO:0007669"/>
    <property type="project" value="InterPro"/>
</dbReference>
<dbReference type="OrthoDB" id="1055148at2759"/>
<keyword evidence="10" id="KW-1185">Reference proteome</keyword>
<evidence type="ECO:0000256" key="5">
    <source>
        <dbReference type="ARBA" id="ARBA00023002"/>
    </source>
</evidence>
<evidence type="ECO:0000256" key="7">
    <source>
        <dbReference type="PIRSR" id="PIRSR602401-1"/>
    </source>
</evidence>
<keyword evidence="7" id="KW-0349">Heme</keyword>
<dbReference type="GO" id="GO:0016020">
    <property type="term" value="C:membrane"/>
    <property type="evidence" value="ECO:0007669"/>
    <property type="project" value="UniProtKB-SubCell"/>
</dbReference>
<name>A0A835SGL9_VANPL</name>
<dbReference type="EMBL" id="JADCNL010000001">
    <property type="protein sequence ID" value="KAG0499229.1"/>
    <property type="molecule type" value="Genomic_DNA"/>
</dbReference>
<dbReference type="InterPro" id="IPR002401">
    <property type="entry name" value="Cyt_P450_E_grp-I"/>
</dbReference>
<dbReference type="PANTHER" id="PTHR47956">
    <property type="entry name" value="CYTOCHROME P450 71B11-RELATED"/>
    <property type="match status" value="1"/>
</dbReference>
<proteinExistence type="inferred from homology"/>
<comment type="subcellular location">
    <subcellularLocation>
        <location evidence="1">Membrane</location>
        <topology evidence="1">Single-pass membrane protein</topology>
    </subcellularLocation>
</comment>
<dbReference type="PRINTS" id="PR00463">
    <property type="entry name" value="EP450I"/>
</dbReference>